<reference evidence="4" key="1">
    <citation type="submission" date="2023-03" db="UniProtKB">
        <authorList>
            <consortium name="EnsemblPlants"/>
        </authorList>
    </citation>
    <scope>IDENTIFICATION</scope>
</reference>
<sequence length="395" mass="44112">MATDSNNPELAVELLPYLRLYKNGIVDRLIGTRVTPPGLDSRTGVDSKDIIIVPDTGVSARLYRPTVVDPRRKLPLVVYFHGGAFLVASSAEPIYHNNCLIPLAAEAHTVLLSVNYRLAPEHPLPAAYDDSWAALQWIAAQSQSSADQPGHEPWLEELVDFEKNSLNEIRNHLQEELRVGLGVGDVVIWSEDGGETERKDEEKEKELGRGERKDRKIKENLSYDAILSHQTLVFLVGDSAGGNISHHMALRAKNSNLGAKIKIVGIALIQPYFWGQEPIGLEIIEHHKRAEVDSWWNFVCPSDRGNDDLLINPFSDGSPAIDGLAGEKVLVIVAGKDILRERGKLYYETLARSEWKGKVEFYETEGEDHAFHMLNPTSEKAKALVKRLAFFLNQD</sequence>
<dbReference type="PANTHER" id="PTHR23024">
    <property type="entry name" value="ARYLACETAMIDE DEACETYLASE"/>
    <property type="match status" value="1"/>
</dbReference>
<comment type="similarity">
    <text evidence="1">Belongs to the 'GDXG' lipolytic enzyme family.</text>
</comment>
<feature type="domain" description="Alpha/beta hydrolase fold-3" evidence="3">
    <location>
        <begin position="232"/>
        <end position="373"/>
    </location>
</feature>
<dbReference type="Gene3D" id="3.40.50.1820">
    <property type="entry name" value="alpha/beta hydrolase"/>
    <property type="match status" value="1"/>
</dbReference>
<evidence type="ECO:0000313" key="4">
    <source>
        <dbReference type="EnsemblPlants" id="MELO3C016739.2.1"/>
    </source>
</evidence>
<organism evidence="4">
    <name type="scientific">Cucumis melo</name>
    <name type="common">Muskmelon</name>
    <dbReference type="NCBI Taxonomy" id="3656"/>
    <lineage>
        <taxon>Eukaryota</taxon>
        <taxon>Viridiplantae</taxon>
        <taxon>Streptophyta</taxon>
        <taxon>Embryophyta</taxon>
        <taxon>Tracheophyta</taxon>
        <taxon>Spermatophyta</taxon>
        <taxon>Magnoliopsida</taxon>
        <taxon>eudicotyledons</taxon>
        <taxon>Gunneridae</taxon>
        <taxon>Pentapetalae</taxon>
        <taxon>rosids</taxon>
        <taxon>fabids</taxon>
        <taxon>Cucurbitales</taxon>
        <taxon>Cucurbitaceae</taxon>
        <taxon>Benincaseae</taxon>
        <taxon>Cucumis</taxon>
    </lineage>
</organism>
<evidence type="ECO:0000259" key="3">
    <source>
        <dbReference type="Pfam" id="PF07859"/>
    </source>
</evidence>
<dbReference type="EnsemblPlants" id="MELO3C016739.2.1">
    <property type="protein sequence ID" value="MELO3C016739.2.1"/>
    <property type="gene ID" value="MELO3C016739.2"/>
</dbReference>
<dbReference type="PANTHER" id="PTHR23024:SF577">
    <property type="entry name" value="CARBOXYLESTERASE 2-RELATED"/>
    <property type="match status" value="1"/>
</dbReference>
<feature type="compositionally biased region" description="Basic and acidic residues" evidence="2">
    <location>
        <begin position="195"/>
        <end position="212"/>
    </location>
</feature>
<feature type="domain" description="Alpha/beta hydrolase fold-3" evidence="3">
    <location>
        <begin position="77"/>
        <end position="146"/>
    </location>
</feature>
<dbReference type="AlphaFoldDB" id="A0A9I9DE37"/>
<evidence type="ECO:0000256" key="2">
    <source>
        <dbReference type="SAM" id="MobiDB-lite"/>
    </source>
</evidence>
<dbReference type="SUPFAM" id="SSF53474">
    <property type="entry name" value="alpha/beta-Hydrolases"/>
    <property type="match status" value="2"/>
</dbReference>
<dbReference type="InterPro" id="IPR029058">
    <property type="entry name" value="AB_hydrolase_fold"/>
</dbReference>
<feature type="region of interest" description="Disordered" evidence="2">
    <location>
        <begin position="193"/>
        <end position="212"/>
    </location>
</feature>
<evidence type="ECO:0000256" key="1">
    <source>
        <dbReference type="ARBA" id="ARBA00010515"/>
    </source>
</evidence>
<dbReference type="InterPro" id="IPR050466">
    <property type="entry name" value="Carboxylest/Gibb_receptor"/>
</dbReference>
<dbReference type="Gramene" id="MELO3C016739.2.1">
    <property type="protein sequence ID" value="MELO3C016739.2.1"/>
    <property type="gene ID" value="MELO3C016739.2"/>
</dbReference>
<name>A0A9I9DE37_CUCME</name>
<accession>A0A9I9DE37</accession>
<protein>
    <recommendedName>
        <fullName evidence="3">Alpha/beta hydrolase fold-3 domain-containing protein</fullName>
    </recommendedName>
</protein>
<proteinExistence type="inferred from homology"/>
<dbReference type="InterPro" id="IPR013094">
    <property type="entry name" value="AB_hydrolase_3"/>
</dbReference>
<dbReference type="GO" id="GO:0016787">
    <property type="term" value="F:hydrolase activity"/>
    <property type="evidence" value="ECO:0007669"/>
    <property type="project" value="InterPro"/>
</dbReference>
<dbReference type="Pfam" id="PF07859">
    <property type="entry name" value="Abhydrolase_3"/>
    <property type="match status" value="2"/>
</dbReference>